<evidence type="ECO:0000256" key="9">
    <source>
        <dbReference type="ARBA" id="ARBA00023224"/>
    </source>
</evidence>
<comment type="subcellular location">
    <subcellularLocation>
        <location evidence="1">Cell membrane</location>
        <topology evidence="1">Multi-pass membrane protein</topology>
    </subcellularLocation>
</comment>
<evidence type="ECO:0000256" key="2">
    <source>
        <dbReference type="ARBA" id="ARBA00022475"/>
    </source>
</evidence>
<name>A0A915HJH0_ROMCU</name>
<keyword evidence="6 10" id="KW-0472">Membrane</keyword>
<dbReference type="InterPro" id="IPR000276">
    <property type="entry name" value="GPCR_Rhodpsn"/>
</dbReference>
<evidence type="ECO:0000256" key="10">
    <source>
        <dbReference type="SAM" id="Phobius"/>
    </source>
</evidence>
<dbReference type="PROSITE" id="PS50262">
    <property type="entry name" value="G_PROTEIN_RECEP_F1_2"/>
    <property type="match status" value="1"/>
</dbReference>
<evidence type="ECO:0000256" key="4">
    <source>
        <dbReference type="ARBA" id="ARBA00022989"/>
    </source>
</evidence>
<dbReference type="GO" id="GO:0001591">
    <property type="term" value="F:dopamine neurotransmitter receptor activity, coupled via Gi/Go"/>
    <property type="evidence" value="ECO:0007669"/>
    <property type="project" value="TreeGrafter"/>
</dbReference>
<protein>
    <submittedName>
        <fullName evidence="13">G-protein coupled receptors family 1 profile domain-containing protein</fullName>
    </submittedName>
</protein>
<evidence type="ECO:0000256" key="7">
    <source>
        <dbReference type="ARBA" id="ARBA00023157"/>
    </source>
</evidence>
<evidence type="ECO:0000256" key="8">
    <source>
        <dbReference type="ARBA" id="ARBA00023170"/>
    </source>
</evidence>
<evidence type="ECO:0000256" key="5">
    <source>
        <dbReference type="ARBA" id="ARBA00023040"/>
    </source>
</evidence>
<keyword evidence="8" id="KW-0675">Receptor</keyword>
<dbReference type="GO" id="GO:0005886">
    <property type="term" value="C:plasma membrane"/>
    <property type="evidence" value="ECO:0007669"/>
    <property type="project" value="UniProtKB-SubCell"/>
</dbReference>
<evidence type="ECO:0000256" key="1">
    <source>
        <dbReference type="ARBA" id="ARBA00004651"/>
    </source>
</evidence>
<dbReference type="PANTHER" id="PTHR24248">
    <property type="entry name" value="ADRENERGIC RECEPTOR-RELATED G-PROTEIN COUPLED RECEPTOR"/>
    <property type="match status" value="1"/>
</dbReference>
<keyword evidence="4 10" id="KW-1133">Transmembrane helix</keyword>
<dbReference type="Gene3D" id="1.20.1070.10">
    <property type="entry name" value="Rhodopsin 7-helix transmembrane proteins"/>
    <property type="match status" value="1"/>
</dbReference>
<keyword evidence="9" id="KW-0807">Transducer</keyword>
<accession>A0A915HJH0</accession>
<dbReference type="SUPFAM" id="SSF81321">
    <property type="entry name" value="Family A G protein-coupled receptor-like"/>
    <property type="match status" value="1"/>
</dbReference>
<dbReference type="GO" id="GO:0004930">
    <property type="term" value="F:G protein-coupled receptor activity"/>
    <property type="evidence" value="ECO:0007669"/>
    <property type="project" value="UniProtKB-KW"/>
</dbReference>
<dbReference type="Proteomes" id="UP000887565">
    <property type="component" value="Unplaced"/>
</dbReference>
<dbReference type="AlphaFoldDB" id="A0A915HJH0"/>
<evidence type="ECO:0000313" key="12">
    <source>
        <dbReference type="Proteomes" id="UP000887565"/>
    </source>
</evidence>
<keyword evidence="2" id="KW-1003">Cell membrane</keyword>
<feature type="transmembrane region" description="Helical" evidence="10">
    <location>
        <begin position="188"/>
        <end position="207"/>
    </location>
</feature>
<evidence type="ECO:0000259" key="11">
    <source>
        <dbReference type="PROSITE" id="PS50262"/>
    </source>
</evidence>
<dbReference type="InterPro" id="IPR017452">
    <property type="entry name" value="GPCR_Rhodpsn_7TM"/>
</dbReference>
<feature type="transmembrane region" description="Helical" evidence="10">
    <location>
        <begin position="147"/>
        <end position="168"/>
    </location>
</feature>
<evidence type="ECO:0000256" key="3">
    <source>
        <dbReference type="ARBA" id="ARBA00022692"/>
    </source>
</evidence>
<keyword evidence="5" id="KW-0297">G-protein coupled receptor</keyword>
<organism evidence="12 13">
    <name type="scientific">Romanomermis culicivorax</name>
    <name type="common">Nematode worm</name>
    <dbReference type="NCBI Taxonomy" id="13658"/>
    <lineage>
        <taxon>Eukaryota</taxon>
        <taxon>Metazoa</taxon>
        <taxon>Ecdysozoa</taxon>
        <taxon>Nematoda</taxon>
        <taxon>Enoplea</taxon>
        <taxon>Dorylaimia</taxon>
        <taxon>Mermithida</taxon>
        <taxon>Mermithoidea</taxon>
        <taxon>Mermithidae</taxon>
        <taxon>Romanomermis</taxon>
    </lineage>
</organism>
<dbReference type="PRINTS" id="PR00237">
    <property type="entry name" value="GPCRRHODOPSN"/>
</dbReference>
<sequence length="226" mass="25054">MQVGNVYLQISRTPSAASFRLRKISQKISQPSLWSVKSCEGLSNRFGAPTRSGEKTTPITKTSATACVSSTTATAMSTLAPIMNGKLAPISQSEILEDTSYEDDCRPKSVVITATNNDAAKALEDRRMLGRRLKKSATREKKATKTLAIVLGIFLTCWLPFFSLNLLNAICIKFRFPSCQVGLMPFSLSTWLGYVNSCMNPIIYTIFNMEFRRAFRQLLCPSLSNK</sequence>
<keyword evidence="3 10" id="KW-0812">Transmembrane</keyword>
<keyword evidence="7" id="KW-1015">Disulfide bond</keyword>
<dbReference type="PANTHER" id="PTHR24248:SF125">
    <property type="entry name" value="DOPAMINE D2-LIKE RECEPTOR"/>
    <property type="match status" value="1"/>
</dbReference>
<evidence type="ECO:0000313" key="13">
    <source>
        <dbReference type="WBParaSite" id="nRc.2.0.1.t01471-RA"/>
    </source>
</evidence>
<dbReference type="Pfam" id="PF00001">
    <property type="entry name" value="7tm_1"/>
    <property type="match status" value="1"/>
</dbReference>
<reference evidence="13" key="1">
    <citation type="submission" date="2022-11" db="UniProtKB">
        <authorList>
            <consortium name="WormBaseParasite"/>
        </authorList>
    </citation>
    <scope>IDENTIFICATION</scope>
</reference>
<evidence type="ECO:0000256" key="6">
    <source>
        <dbReference type="ARBA" id="ARBA00023136"/>
    </source>
</evidence>
<proteinExistence type="predicted"/>
<keyword evidence="12" id="KW-1185">Reference proteome</keyword>
<dbReference type="GO" id="GO:0045202">
    <property type="term" value="C:synapse"/>
    <property type="evidence" value="ECO:0007669"/>
    <property type="project" value="GOC"/>
</dbReference>
<feature type="domain" description="G-protein coupled receptors family 1 profile" evidence="11">
    <location>
        <begin position="131"/>
        <end position="204"/>
    </location>
</feature>
<dbReference type="WBParaSite" id="nRc.2.0.1.t01471-RA">
    <property type="protein sequence ID" value="nRc.2.0.1.t01471-RA"/>
    <property type="gene ID" value="nRc.2.0.1.g01471"/>
</dbReference>